<organism evidence="2 3">
    <name type="scientific">Streptomyces albiflavescens</name>
    <dbReference type="NCBI Taxonomy" id="1623582"/>
    <lineage>
        <taxon>Bacteria</taxon>
        <taxon>Bacillati</taxon>
        <taxon>Actinomycetota</taxon>
        <taxon>Actinomycetes</taxon>
        <taxon>Kitasatosporales</taxon>
        <taxon>Streptomycetaceae</taxon>
        <taxon>Streptomyces</taxon>
    </lineage>
</organism>
<evidence type="ECO:0000313" key="2">
    <source>
        <dbReference type="EMBL" id="GGN48511.1"/>
    </source>
</evidence>
<proteinExistence type="predicted"/>
<feature type="region of interest" description="Disordered" evidence="1">
    <location>
        <begin position="1"/>
        <end position="54"/>
    </location>
</feature>
<gene>
    <name evidence="2" type="ORF">GCM10011579_001220</name>
</gene>
<keyword evidence="3" id="KW-1185">Reference proteome</keyword>
<dbReference type="EMBL" id="BMMM01000001">
    <property type="protein sequence ID" value="GGN48511.1"/>
    <property type="molecule type" value="Genomic_DNA"/>
</dbReference>
<reference evidence="2 3" key="1">
    <citation type="journal article" date="2014" name="Int. J. Syst. Evol. Microbiol.">
        <title>Complete genome sequence of Corynebacterium casei LMG S-19264T (=DSM 44701T), isolated from a smear-ripened cheese.</title>
        <authorList>
            <consortium name="US DOE Joint Genome Institute (JGI-PGF)"/>
            <person name="Walter F."/>
            <person name="Albersmeier A."/>
            <person name="Kalinowski J."/>
            <person name="Ruckert C."/>
        </authorList>
    </citation>
    <scope>NUCLEOTIDE SEQUENCE [LARGE SCALE GENOMIC DNA]</scope>
    <source>
        <strain evidence="2 3">CGMCC 4.7111</strain>
    </source>
</reference>
<accession>A0A917XQI1</accession>
<evidence type="ECO:0000313" key="3">
    <source>
        <dbReference type="Proteomes" id="UP000600365"/>
    </source>
</evidence>
<feature type="compositionally biased region" description="Basic and acidic residues" evidence="1">
    <location>
        <begin position="1"/>
        <end position="10"/>
    </location>
</feature>
<name>A0A917XQI1_9ACTN</name>
<sequence>MAKRLGDRIRSYTGAAGGRRGHGQDLESVNTDRRALSNKSAANHGTEGHATDLR</sequence>
<comment type="caution">
    <text evidence="2">The sequence shown here is derived from an EMBL/GenBank/DDBJ whole genome shotgun (WGS) entry which is preliminary data.</text>
</comment>
<evidence type="ECO:0000256" key="1">
    <source>
        <dbReference type="SAM" id="MobiDB-lite"/>
    </source>
</evidence>
<protein>
    <submittedName>
        <fullName evidence="2">Uncharacterized protein</fullName>
    </submittedName>
</protein>
<dbReference type="Proteomes" id="UP000600365">
    <property type="component" value="Unassembled WGS sequence"/>
</dbReference>
<feature type="compositionally biased region" description="Basic and acidic residues" evidence="1">
    <location>
        <begin position="22"/>
        <end position="35"/>
    </location>
</feature>
<dbReference type="AlphaFoldDB" id="A0A917XQI1"/>